<dbReference type="PROSITE" id="PS51391">
    <property type="entry name" value="CID"/>
    <property type="match status" value="1"/>
</dbReference>
<dbReference type="InParanoid" id="A0A6J2YEF6"/>
<dbReference type="GO" id="GO:0000993">
    <property type="term" value="F:RNA polymerase II complex binding"/>
    <property type="evidence" value="ECO:0007669"/>
    <property type="project" value="TreeGrafter"/>
</dbReference>
<feature type="compositionally biased region" description="Acidic residues" evidence="6">
    <location>
        <begin position="719"/>
        <end position="732"/>
    </location>
</feature>
<dbReference type="GO" id="GO:0031124">
    <property type="term" value="P:mRNA 3'-end processing"/>
    <property type="evidence" value="ECO:0007669"/>
    <property type="project" value="TreeGrafter"/>
</dbReference>
<dbReference type="GeneID" id="115887105"/>
<feature type="region of interest" description="Disordered" evidence="6">
    <location>
        <begin position="634"/>
        <end position="770"/>
    </location>
</feature>
<dbReference type="Gene3D" id="6.10.250.2560">
    <property type="match status" value="1"/>
</dbReference>
<dbReference type="KEGG" id="soy:115887105"/>
<evidence type="ECO:0000256" key="3">
    <source>
        <dbReference type="ARBA" id="ARBA00022990"/>
    </source>
</evidence>
<evidence type="ECO:0000256" key="4">
    <source>
        <dbReference type="ARBA" id="ARBA00062892"/>
    </source>
</evidence>
<dbReference type="Pfam" id="PF04818">
    <property type="entry name" value="CID"/>
    <property type="match status" value="1"/>
</dbReference>
<dbReference type="InterPro" id="IPR006569">
    <property type="entry name" value="CID_dom"/>
</dbReference>
<dbReference type="PANTHER" id="PTHR12460">
    <property type="entry name" value="CYCLIN-DEPENDENT KINASE INHIBITOR-RELATED PROTEIN"/>
    <property type="match status" value="1"/>
</dbReference>
<feature type="compositionally biased region" description="Basic and acidic residues" evidence="6">
    <location>
        <begin position="707"/>
        <end position="718"/>
    </location>
</feature>
<evidence type="ECO:0000256" key="2">
    <source>
        <dbReference type="ARBA" id="ARBA00022553"/>
    </source>
</evidence>
<dbReference type="SUPFAM" id="SSF48464">
    <property type="entry name" value="ENTH/VHS domain"/>
    <property type="match status" value="1"/>
</dbReference>
<dbReference type="SMART" id="SM00582">
    <property type="entry name" value="RPR"/>
    <property type="match status" value="1"/>
</dbReference>
<evidence type="ECO:0000313" key="8">
    <source>
        <dbReference type="Proteomes" id="UP000504635"/>
    </source>
</evidence>
<dbReference type="Gene3D" id="1.25.40.90">
    <property type="match status" value="1"/>
</dbReference>
<dbReference type="FunFam" id="1.25.40.90:FF:000020">
    <property type="entry name" value="regulation of nuclear pre-mRNA domain-containing protein 2 isoform X1"/>
    <property type="match status" value="1"/>
</dbReference>
<feature type="region of interest" description="Disordered" evidence="6">
    <location>
        <begin position="589"/>
        <end position="612"/>
    </location>
</feature>
<protein>
    <recommendedName>
        <fullName evidence="5">Regulation of nuclear pre-mRNA domain-containing protein 2</fullName>
    </recommendedName>
</protein>
<gene>
    <name evidence="9" type="primary">LOC115887105</name>
</gene>
<keyword evidence="1" id="KW-0488">Methylation</keyword>
<dbReference type="OrthoDB" id="10069473at2759"/>
<evidence type="ECO:0000256" key="5">
    <source>
        <dbReference type="ARBA" id="ARBA00067342"/>
    </source>
</evidence>
<name>A0A6J2YEF6_SITOR</name>
<proteinExistence type="predicted"/>
<keyword evidence="2" id="KW-0597">Phosphoprotein</keyword>
<dbReference type="CDD" id="cd16981">
    <property type="entry name" value="CID_RPRD_like"/>
    <property type="match status" value="1"/>
</dbReference>
<reference evidence="9" key="1">
    <citation type="submission" date="2025-08" db="UniProtKB">
        <authorList>
            <consortium name="RefSeq"/>
        </authorList>
    </citation>
    <scope>IDENTIFICATION</scope>
    <source>
        <tissue evidence="9">Gonads</tissue>
    </source>
</reference>
<feature type="domain" description="CID" evidence="7">
    <location>
        <begin position="9"/>
        <end position="138"/>
    </location>
</feature>
<dbReference type="Proteomes" id="UP000504635">
    <property type="component" value="Unplaced"/>
</dbReference>
<comment type="subunit">
    <text evidence="4">Associates with the RNA polymerase II complex.</text>
</comment>
<dbReference type="InterPro" id="IPR008942">
    <property type="entry name" value="ENTH_VHS"/>
</dbReference>
<dbReference type="PANTHER" id="PTHR12460:SF40">
    <property type="entry name" value="REGULATION OF NUCLEAR PRE-MRNA DOMAIN-CONTAINING PROTEIN 2"/>
    <property type="match status" value="1"/>
</dbReference>
<evidence type="ECO:0000259" key="7">
    <source>
        <dbReference type="PROSITE" id="PS51391"/>
    </source>
</evidence>
<accession>A0A6J2YEF6</accession>
<sequence length="770" mass="84600">MGTSAPAVEVEFNAFQFEKLLTNLKDSQDSINHCCQWCLQNRQHHKKIVNSWLNVVKRVKIEQRLVLFYLANDVVQYSKRRNYAYVESWGTAIQKATTLVRDEKVKHKILRIFKIWEQRGVYGEDFIADLSGLISVQPTGPKNDEPHEFQASYVINKIKNCANLEKDTDLKLKHLNEHNPKIQISEGLTNSLKDRVHVDDVEKELDVYVQHMEDYINALKLEIKNRIALISVLKQAETQLEADRKDVKLVAHAYKTFGQRVKVFQKKLEEHMEDLPSPVPSPDINAPSPSPDSDLELPDDPAENKSTVADTSVDLSATIQFTNPGYYNPVAPHLDTSTNSLANTTATAGTNESNLSFLSNGFTSFLGQNLSFDITNISASGLFTSSVNNSSALNNSQTSNSYANTSTDLIQPPVPIDSKASENDLSAVYNPLLPPPMPPFSKNNDDGGFSFNSSMEGTNTFAGSYDTSVATYSGSTYSPSTATNSHYDYQLQTGVNPYPPEANYDPSDLPTRWDDAGDIWNELKDCDTPESPPMFEKKGYGNPVEYHDGSMSTGAADVDQRVLPGLGDLDSIVSIGVKDVDHRNLISLTGSPNDDADHVNGVNPPPPVADRSNLTTIIPQETLWENHDQDYRTLSTLNSDVGPPPPPPSSNSKDQDYRLQFGLDNLTIPPPPPPPKSPEPPPKAPLAPPPLPLPVLAAAPPPPPPPKEGKSPGRRSDNNEGDIDMDLSDDLEVSAKPEGNGHASLEPPPPLPDLLDDVDANQFLDDISND</sequence>
<keyword evidence="8" id="KW-1185">Reference proteome</keyword>
<evidence type="ECO:0000313" key="9">
    <source>
        <dbReference type="RefSeq" id="XP_030762288.1"/>
    </source>
</evidence>
<organism evidence="8 9">
    <name type="scientific">Sitophilus oryzae</name>
    <name type="common">Rice weevil</name>
    <name type="synonym">Curculio oryzae</name>
    <dbReference type="NCBI Taxonomy" id="7048"/>
    <lineage>
        <taxon>Eukaryota</taxon>
        <taxon>Metazoa</taxon>
        <taxon>Ecdysozoa</taxon>
        <taxon>Arthropoda</taxon>
        <taxon>Hexapoda</taxon>
        <taxon>Insecta</taxon>
        <taxon>Pterygota</taxon>
        <taxon>Neoptera</taxon>
        <taxon>Endopterygota</taxon>
        <taxon>Coleoptera</taxon>
        <taxon>Polyphaga</taxon>
        <taxon>Cucujiformia</taxon>
        <taxon>Curculionidae</taxon>
        <taxon>Dryophthorinae</taxon>
        <taxon>Sitophilus</taxon>
    </lineage>
</organism>
<feature type="region of interest" description="Disordered" evidence="6">
    <location>
        <begin position="273"/>
        <end position="309"/>
    </location>
</feature>
<feature type="compositionally biased region" description="Pro residues" evidence="6">
    <location>
        <begin position="668"/>
        <end position="706"/>
    </location>
</feature>
<evidence type="ECO:0000256" key="1">
    <source>
        <dbReference type="ARBA" id="ARBA00022481"/>
    </source>
</evidence>
<dbReference type="RefSeq" id="XP_030762288.1">
    <property type="nucleotide sequence ID" value="XM_030906428.1"/>
</dbReference>
<evidence type="ECO:0000256" key="6">
    <source>
        <dbReference type="SAM" id="MobiDB-lite"/>
    </source>
</evidence>
<keyword evidence="3" id="KW-0007">Acetylation</keyword>
<dbReference type="FunCoup" id="A0A6J2YEF6">
    <property type="interactions" value="209"/>
</dbReference>
<dbReference type="AlphaFoldDB" id="A0A6J2YEF6"/>